<reference evidence="8" key="2">
    <citation type="journal article" date="2021" name="PeerJ">
        <title>Extensive microbial diversity within the chicken gut microbiome revealed by metagenomics and culture.</title>
        <authorList>
            <person name="Gilroy R."/>
            <person name="Ravi A."/>
            <person name="Getino M."/>
            <person name="Pursley I."/>
            <person name="Horton D.L."/>
            <person name="Alikhan N.F."/>
            <person name="Baker D."/>
            <person name="Gharbi K."/>
            <person name="Hall N."/>
            <person name="Watson M."/>
            <person name="Adriaenssens E.M."/>
            <person name="Foster-Nyarko E."/>
            <person name="Jarju S."/>
            <person name="Secka A."/>
            <person name="Antonio M."/>
            <person name="Oren A."/>
            <person name="Chaudhuri R.R."/>
            <person name="La Ragione R."/>
            <person name="Hildebrand F."/>
            <person name="Pallen M.J."/>
        </authorList>
    </citation>
    <scope>NUCLEOTIDE SEQUENCE</scope>
    <source>
        <strain evidence="8">CHK195-15760</strain>
    </source>
</reference>
<keyword evidence="6 7" id="KW-0472">Membrane</keyword>
<name>A0A9D1M0S9_9FIRM</name>
<evidence type="ECO:0000313" key="8">
    <source>
        <dbReference type="EMBL" id="HIU51522.1"/>
    </source>
</evidence>
<organism evidence="8 9">
    <name type="scientific">Candidatus Merdicola faecigallinarum</name>
    <dbReference type="NCBI Taxonomy" id="2840862"/>
    <lineage>
        <taxon>Bacteria</taxon>
        <taxon>Bacillati</taxon>
        <taxon>Bacillota</taxon>
        <taxon>Clostridia</taxon>
        <taxon>Candidatus Merdicola</taxon>
    </lineage>
</organism>
<comment type="function">
    <text evidence="7">Catalyzes the transfer of the diacylglyceryl group from phosphatidylglycerol to the sulfhydryl group of the N-terminal cysteine of a prolipoprotein, the first step in the formation of mature lipoproteins.</text>
</comment>
<keyword evidence="5 7" id="KW-1133">Transmembrane helix</keyword>
<feature type="transmembrane region" description="Helical" evidence="7">
    <location>
        <begin position="208"/>
        <end position="224"/>
    </location>
</feature>
<dbReference type="GO" id="GO:0008961">
    <property type="term" value="F:phosphatidylglycerol-prolipoprotein diacylglyceryl transferase activity"/>
    <property type="evidence" value="ECO:0007669"/>
    <property type="project" value="UniProtKB-UniRule"/>
</dbReference>
<evidence type="ECO:0000313" key="9">
    <source>
        <dbReference type="Proteomes" id="UP000824093"/>
    </source>
</evidence>
<dbReference type="Pfam" id="PF01790">
    <property type="entry name" value="LGT"/>
    <property type="match status" value="1"/>
</dbReference>
<evidence type="ECO:0000256" key="3">
    <source>
        <dbReference type="ARBA" id="ARBA00022679"/>
    </source>
</evidence>
<sequence length="264" mass="30440">MNPITFPGLNISLLIDRVAFQIGGIEIYWYAILIVSAFIIALLLCKKDDGKYQIRFDDILNLFVLIIPISIICARLYYIVFKLDYYIQNPLQIFNIRNGGLAIYGGIIGAVVTIIIYCKKKKMNVFDIFDYVVPYLALGQAIGRWGNFFNVEAYGGITSHFLRMGIIENGIYMEVHPTFLYESIGTFCIFILLYFLRNKRKYKGQITFIYLALYGLLRAMIEGLRTDSLMLGNIRISQLVSIILCITFIGTLIYQHRKKRIKEN</sequence>
<protein>
    <recommendedName>
        <fullName evidence="7">Phosphatidylglycerol--prolipoprotein diacylglyceryl transferase</fullName>
        <ecNumber evidence="7">2.5.1.145</ecNumber>
    </recommendedName>
</protein>
<dbReference type="InterPro" id="IPR001640">
    <property type="entry name" value="Lgt"/>
</dbReference>
<keyword evidence="4 7" id="KW-0812">Transmembrane</keyword>
<feature type="transmembrane region" description="Helical" evidence="7">
    <location>
        <begin position="58"/>
        <end position="81"/>
    </location>
</feature>
<dbReference type="Proteomes" id="UP000824093">
    <property type="component" value="Unassembled WGS sequence"/>
</dbReference>
<feature type="transmembrane region" description="Helical" evidence="7">
    <location>
        <begin position="179"/>
        <end position="196"/>
    </location>
</feature>
<dbReference type="HAMAP" id="MF_01147">
    <property type="entry name" value="Lgt"/>
    <property type="match status" value="1"/>
</dbReference>
<evidence type="ECO:0000256" key="6">
    <source>
        <dbReference type="ARBA" id="ARBA00023136"/>
    </source>
</evidence>
<evidence type="ECO:0000256" key="5">
    <source>
        <dbReference type="ARBA" id="ARBA00022989"/>
    </source>
</evidence>
<dbReference type="AlphaFoldDB" id="A0A9D1M0S9"/>
<accession>A0A9D1M0S9</accession>
<evidence type="ECO:0000256" key="2">
    <source>
        <dbReference type="ARBA" id="ARBA00022475"/>
    </source>
</evidence>
<comment type="similarity">
    <text evidence="1 7">Belongs to the Lgt family.</text>
</comment>
<gene>
    <name evidence="7 8" type="primary">lgt</name>
    <name evidence="8" type="ORF">IAB70_02705</name>
</gene>
<evidence type="ECO:0000256" key="7">
    <source>
        <dbReference type="HAMAP-Rule" id="MF_01147"/>
    </source>
</evidence>
<feature type="transmembrane region" description="Helical" evidence="7">
    <location>
        <begin position="27"/>
        <end position="46"/>
    </location>
</feature>
<feature type="transmembrane region" description="Helical" evidence="7">
    <location>
        <begin position="125"/>
        <end position="143"/>
    </location>
</feature>
<comment type="caution">
    <text evidence="8">The sequence shown here is derived from an EMBL/GenBank/DDBJ whole genome shotgun (WGS) entry which is preliminary data.</text>
</comment>
<dbReference type="PANTHER" id="PTHR30589">
    <property type="entry name" value="PROLIPOPROTEIN DIACYLGLYCERYL TRANSFERASE"/>
    <property type="match status" value="1"/>
</dbReference>
<comment type="subcellular location">
    <subcellularLocation>
        <location evidence="7">Cell membrane</location>
        <topology evidence="7">Multi-pass membrane protein</topology>
    </subcellularLocation>
</comment>
<dbReference type="PANTHER" id="PTHR30589:SF0">
    <property type="entry name" value="PHOSPHATIDYLGLYCEROL--PROLIPOPROTEIN DIACYLGLYCERYL TRANSFERASE"/>
    <property type="match status" value="1"/>
</dbReference>
<feature type="binding site" evidence="7">
    <location>
        <position position="144"/>
    </location>
    <ligand>
        <name>a 1,2-diacyl-sn-glycero-3-phospho-(1'-sn-glycerol)</name>
        <dbReference type="ChEBI" id="CHEBI:64716"/>
    </ligand>
</feature>
<dbReference type="NCBIfam" id="TIGR00544">
    <property type="entry name" value="lgt"/>
    <property type="match status" value="1"/>
</dbReference>
<dbReference type="GO" id="GO:0042158">
    <property type="term" value="P:lipoprotein biosynthetic process"/>
    <property type="evidence" value="ECO:0007669"/>
    <property type="project" value="UniProtKB-UniRule"/>
</dbReference>
<evidence type="ECO:0000256" key="4">
    <source>
        <dbReference type="ARBA" id="ARBA00022692"/>
    </source>
</evidence>
<evidence type="ECO:0000256" key="1">
    <source>
        <dbReference type="ARBA" id="ARBA00007150"/>
    </source>
</evidence>
<dbReference type="EC" id="2.5.1.145" evidence="7"/>
<dbReference type="PROSITE" id="PS01311">
    <property type="entry name" value="LGT"/>
    <property type="match status" value="1"/>
</dbReference>
<comment type="pathway">
    <text evidence="7">Protein modification; lipoprotein biosynthesis (diacylglyceryl transfer).</text>
</comment>
<proteinExistence type="inferred from homology"/>
<feature type="transmembrane region" description="Helical" evidence="7">
    <location>
        <begin position="101"/>
        <end position="118"/>
    </location>
</feature>
<keyword evidence="3 7" id="KW-0808">Transferase</keyword>
<reference evidence="8" key="1">
    <citation type="submission" date="2020-10" db="EMBL/GenBank/DDBJ databases">
        <authorList>
            <person name="Gilroy R."/>
        </authorList>
    </citation>
    <scope>NUCLEOTIDE SEQUENCE</scope>
    <source>
        <strain evidence="8">CHK195-15760</strain>
    </source>
</reference>
<comment type="catalytic activity">
    <reaction evidence="7">
        <text>L-cysteinyl-[prolipoprotein] + a 1,2-diacyl-sn-glycero-3-phospho-(1'-sn-glycerol) = an S-1,2-diacyl-sn-glyceryl-L-cysteinyl-[prolipoprotein] + sn-glycerol 1-phosphate + H(+)</text>
        <dbReference type="Rhea" id="RHEA:56712"/>
        <dbReference type="Rhea" id="RHEA-COMP:14679"/>
        <dbReference type="Rhea" id="RHEA-COMP:14680"/>
        <dbReference type="ChEBI" id="CHEBI:15378"/>
        <dbReference type="ChEBI" id="CHEBI:29950"/>
        <dbReference type="ChEBI" id="CHEBI:57685"/>
        <dbReference type="ChEBI" id="CHEBI:64716"/>
        <dbReference type="ChEBI" id="CHEBI:140658"/>
        <dbReference type="EC" id="2.5.1.145"/>
    </reaction>
</comment>
<keyword evidence="2 7" id="KW-1003">Cell membrane</keyword>
<dbReference type="EMBL" id="DVNH01000019">
    <property type="protein sequence ID" value="HIU51522.1"/>
    <property type="molecule type" value="Genomic_DNA"/>
</dbReference>
<feature type="transmembrane region" description="Helical" evidence="7">
    <location>
        <begin position="236"/>
        <end position="254"/>
    </location>
</feature>
<dbReference type="GO" id="GO:0005886">
    <property type="term" value="C:plasma membrane"/>
    <property type="evidence" value="ECO:0007669"/>
    <property type="project" value="UniProtKB-SubCell"/>
</dbReference>